<dbReference type="RefSeq" id="WP_189056544.1">
    <property type="nucleotide sequence ID" value="NZ_BMMK01000008.1"/>
</dbReference>
<protein>
    <submittedName>
        <fullName evidence="2">Peptide ABC transporter substrate-binding protein</fullName>
    </submittedName>
</protein>
<dbReference type="InterPro" id="IPR039424">
    <property type="entry name" value="SBP_5"/>
</dbReference>
<dbReference type="Gene3D" id="3.90.76.10">
    <property type="entry name" value="Dipeptide-binding Protein, Domain 1"/>
    <property type="match status" value="1"/>
</dbReference>
<dbReference type="Gene3D" id="3.10.105.10">
    <property type="entry name" value="Dipeptide-binding Protein, Domain 3"/>
    <property type="match status" value="1"/>
</dbReference>
<dbReference type="GO" id="GO:0043190">
    <property type="term" value="C:ATP-binding cassette (ABC) transporter complex"/>
    <property type="evidence" value="ECO:0007669"/>
    <property type="project" value="InterPro"/>
</dbReference>
<dbReference type="AlphaFoldDB" id="A0A8J3FVB9"/>
<feature type="domain" description="Solute-binding protein family 5" evidence="1">
    <location>
        <begin position="102"/>
        <end position="439"/>
    </location>
</feature>
<dbReference type="GO" id="GO:1904680">
    <property type="term" value="F:peptide transmembrane transporter activity"/>
    <property type="evidence" value="ECO:0007669"/>
    <property type="project" value="TreeGrafter"/>
</dbReference>
<proteinExistence type="predicted"/>
<dbReference type="PANTHER" id="PTHR30290">
    <property type="entry name" value="PERIPLASMIC BINDING COMPONENT OF ABC TRANSPORTER"/>
    <property type="match status" value="1"/>
</dbReference>
<dbReference type="Pfam" id="PF00496">
    <property type="entry name" value="SBP_bac_5"/>
    <property type="match status" value="1"/>
</dbReference>
<dbReference type="SUPFAM" id="SSF53850">
    <property type="entry name" value="Periplasmic binding protein-like II"/>
    <property type="match status" value="1"/>
</dbReference>
<accession>A0A8J3FVB9</accession>
<organism evidence="2 3">
    <name type="scientific">Longimycelium tulufanense</name>
    <dbReference type="NCBI Taxonomy" id="907463"/>
    <lineage>
        <taxon>Bacteria</taxon>
        <taxon>Bacillati</taxon>
        <taxon>Actinomycetota</taxon>
        <taxon>Actinomycetes</taxon>
        <taxon>Pseudonocardiales</taxon>
        <taxon>Pseudonocardiaceae</taxon>
        <taxon>Longimycelium</taxon>
    </lineage>
</organism>
<comment type="caution">
    <text evidence="2">The sequence shown here is derived from an EMBL/GenBank/DDBJ whole genome shotgun (WGS) entry which is preliminary data.</text>
</comment>
<keyword evidence="3" id="KW-1185">Reference proteome</keyword>
<dbReference type="PANTHER" id="PTHR30290:SF65">
    <property type="entry name" value="MONOACYL PHOSPHATIDYLINOSITOL TETRAMANNOSIDE-BINDING PROTEIN LPQW-RELATED"/>
    <property type="match status" value="1"/>
</dbReference>
<dbReference type="InterPro" id="IPR006311">
    <property type="entry name" value="TAT_signal"/>
</dbReference>
<dbReference type="CDD" id="cd08503">
    <property type="entry name" value="PBP2_NikA_DppA_OppA_like_17"/>
    <property type="match status" value="1"/>
</dbReference>
<name>A0A8J3FVB9_9PSEU</name>
<dbReference type="GO" id="GO:0042597">
    <property type="term" value="C:periplasmic space"/>
    <property type="evidence" value="ECO:0007669"/>
    <property type="project" value="UniProtKB-ARBA"/>
</dbReference>
<dbReference type="InterPro" id="IPR030678">
    <property type="entry name" value="Peptide/Ni-bd"/>
</dbReference>
<evidence type="ECO:0000313" key="2">
    <source>
        <dbReference type="EMBL" id="GGM50501.1"/>
    </source>
</evidence>
<reference evidence="2" key="2">
    <citation type="submission" date="2020-09" db="EMBL/GenBank/DDBJ databases">
        <authorList>
            <person name="Sun Q."/>
            <person name="Zhou Y."/>
        </authorList>
    </citation>
    <scope>NUCLEOTIDE SEQUENCE</scope>
    <source>
        <strain evidence="2">CGMCC 4.5737</strain>
    </source>
</reference>
<dbReference type="InterPro" id="IPR000914">
    <property type="entry name" value="SBP_5_dom"/>
</dbReference>
<sequence>MNRSDLLSGRAGHSLSRRGFLGVLGASSALVLGGSLVGCSSGGGLPAAQGEPRRGGHLRAVVSGNSSSDDTLHPFVAASWGGGMVMKNLFDKLCAYDDDLTVRNRLAEVIEPNADGSEWTIRLRDGVRWHDGKRLSADDLLHSIRHLLDPANKFPGALDLAMVDAAGLRKLDARTVRLPMREPIADLPSVLAGWYVYVIQDGATEFSNDEPPVGTGPFRFSRWEPGDRVALSRNDDYWENDLPYLDELEIIFVSQADTRLNALLGGEAEIAHEVPWTQARAQEKTGQVAIVSSPLGRFHAFNMLIDREPFTDPAVREAIKLSVDRQEIVDTVFAGYGEVGNDLYGKGAPLYNDDLPQRAYDPDKARALLRKAGKEDLRVTLHTSDVTPGFVEAATLFVEHAKRAGITVELAKSPADSYWTEVWTKQPFTQTGWGNYSLDWFFGQALVSESGQNETAWRRPDWDRRFFQARATMDPALRKERYAELQRELWDEGGYVVHSFAKWIDGASPRVGGLRGATVSSDRWGSYREVWLAS</sequence>
<dbReference type="Proteomes" id="UP000637578">
    <property type="component" value="Unassembled WGS sequence"/>
</dbReference>
<evidence type="ECO:0000259" key="1">
    <source>
        <dbReference type="Pfam" id="PF00496"/>
    </source>
</evidence>
<dbReference type="PIRSF" id="PIRSF002741">
    <property type="entry name" value="MppA"/>
    <property type="match status" value="1"/>
</dbReference>
<reference evidence="2" key="1">
    <citation type="journal article" date="2014" name="Int. J. Syst. Evol. Microbiol.">
        <title>Complete genome sequence of Corynebacterium casei LMG S-19264T (=DSM 44701T), isolated from a smear-ripened cheese.</title>
        <authorList>
            <consortium name="US DOE Joint Genome Institute (JGI-PGF)"/>
            <person name="Walter F."/>
            <person name="Albersmeier A."/>
            <person name="Kalinowski J."/>
            <person name="Ruckert C."/>
        </authorList>
    </citation>
    <scope>NUCLEOTIDE SEQUENCE</scope>
    <source>
        <strain evidence="2">CGMCC 4.5737</strain>
    </source>
</reference>
<dbReference type="EMBL" id="BMMK01000008">
    <property type="protein sequence ID" value="GGM50501.1"/>
    <property type="molecule type" value="Genomic_DNA"/>
</dbReference>
<dbReference type="Gene3D" id="3.40.190.10">
    <property type="entry name" value="Periplasmic binding protein-like II"/>
    <property type="match status" value="1"/>
</dbReference>
<dbReference type="GO" id="GO:0015833">
    <property type="term" value="P:peptide transport"/>
    <property type="evidence" value="ECO:0007669"/>
    <property type="project" value="TreeGrafter"/>
</dbReference>
<gene>
    <name evidence="2" type="ORF">GCM10012275_21710</name>
</gene>
<dbReference type="PROSITE" id="PS51318">
    <property type="entry name" value="TAT"/>
    <property type="match status" value="1"/>
</dbReference>
<evidence type="ECO:0000313" key="3">
    <source>
        <dbReference type="Proteomes" id="UP000637578"/>
    </source>
</evidence>